<keyword evidence="3 6" id="KW-0812">Transmembrane</keyword>
<dbReference type="PANTHER" id="PTHR42893:SF4">
    <property type="entry name" value="PROTEIN DETOXIFICATION 42"/>
    <property type="match status" value="1"/>
</dbReference>
<feature type="transmembrane region" description="Helical" evidence="6">
    <location>
        <begin position="330"/>
        <end position="353"/>
    </location>
</feature>
<dbReference type="AlphaFoldDB" id="A0A0K9NW35"/>
<accession>A0A0K9NW35</accession>
<dbReference type="CDD" id="cd13136">
    <property type="entry name" value="MATE_DinF_like"/>
    <property type="match status" value="1"/>
</dbReference>
<dbReference type="GO" id="GO:0022857">
    <property type="term" value="F:transmembrane transporter activity"/>
    <property type="evidence" value="ECO:0000318"/>
    <property type="project" value="GO_Central"/>
</dbReference>
<sequence length="498" mass="53581">MFKLDELGSEIAQISIPAALALAADPVASLVDTAFIGRIGAVELAAVGVSIAVFNQLSKVAIYPLLSVTTSFVAEESASCKVSQNEKSNQEEEEEDLENKAGDGEVRQTREVERAFVSSGKSKEDGKVADTKMTKNKKAKMKYIPSVSSSMIVGLFLGILQTILLIFSAKYILNLMGVKSNSPMMAPAYKYLRLRAIGAPAILLSLAIQGVFRGFKDTKTPLYATVTGDLVNIILDAVFILGLRWGVSGAAISHVISQYLISLLLLLKLAKMVQFVPSSIHDLEFSRFLKCGFLLLARVIAVTFCVTLSASLAARHGPIPMAAFQICLQLWLSTSLLADGLAVAGQTILATAFAKGENDISVAASSRVLQLSTVLGLGLTLILGVFMEFGMAVFTKDPEVIKLVKISIPFVAGTQIINSMAFVFDGINFGASDYIYSAYSMETVAIVSVTCLFLLDHTLGFIGIWSALVIYITLRALAGIWRMGAACGPWSFLRHFDR</sequence>
<feature type="transmembrane region" description="Helical" evidence="6">
    <location>
        <begin position="143"/>
        <end position="172"/>
    </location>
</feature>
<dbReference type="OrthoDB" id="2126698at2759"/>
<comment type="subcellular location">
    <subcellularLocation>
        <location evidence="1">Membrane</location>
        <topology evidence="1">Multi-pass membrane protein</topology>
    </subcellularLocation>
</comment>
<dbReference type="InterPro" id="IPR002528">
    <property type="entry name" value="MATE_fam"/>
</dbReference>
<dbReference type="EMBL" id="LFYR01001545">
    <property type="protein sequence ID" value="KMZ60989.1"/>
    <property type="molecule type" value="Genomic_DNA"/>
</dbReference>
<evidence type="ECO:0000256" key="1">
    <source>
        <dbReference type="ARBA" id="ARBA00004141"/>
    </source>
</evidence>
<evidence type="ECO:0000256" key="3">
    <source>
        <dbReference type="ARBA" id="ARBA00022692"/>
    </source>
</evidence>
<evidence type="ECO:0000313" key="8">
    <source>
        <dbReference type="EMBL" id="KMZ60989.1"/>
    </source>
</evidence>
<dbReference type="Proteomes" id="UP000036987">
    <property type="component" value="Unassembled WGS sequence"/>
</dbReference>
<evidence type="ECO:0000256" key="7">
    <source>
        <dbReference type="SAM" id="MobiDB-lite"/>
    </source>
</evidence>
<keyword evidence="9" id="KW-1185">Reference proteome</keyword>
<protein>
    <recommendedName>
        <fullName evidence="6">Protein DETOXIFICATION</fullName>
    </recommendedName>
    <alternativeName>
        <fullName evidence="6">Multidrug and toxic compound extrusion protein</fullName>
    </alternativeName>
</protein>
<comment type="similarity">
    <text evidence="2 6">Belongs to the multi antimicrobial extrusion (MATE) (TC 2.A.66.1) family.</text>
</comment>
<evidence type="ECO:0000256" key="4">
    <source>
        <dbReference type="ARBA" id="ARBA00022989"/>
    </source>
</evidence>
<dbReference type="Pfam" id="PF01554">
    <property type="entry name" value="MatE"/>
    <property type="match status" value="2"/>
</dbReference>
<feature type="region of interest" description="Disordered" evidence="7">
    <location>
        <begin position="82"/>
        <end position="105"/>
    </location>
</feature>
<dbReference type="InterPro" id="IPR044644">
    <property type="entry name" value="DinF-like"/>
</dbReference>
<proteinExistence type="inferred from homology"/>
<evidence type="ECO:0000256" key="6">
    <source>
        <dbReference type="RuleBase" id="RU004914"/>
    </source>
</evidence>
<dbReference type="GO" id="GO:0015297">
    <property type="term" value="F:antiporter activity"/>
    <property type="evidence" value="ECO:0007669"/>
    <property type="project" value="InterPro"/>
</dbReference>
<feature type="transmembrane region" description="Helical" evidence="6">
    <location>
        <begin position="288"/>
        <end position="310"/>
    </location>
</feature>
<feature type="transmembrane region" description="Helical" evidence="6">
    <location>
        <begin position="374"/>
        <end position="394"/>
    </location>
</feature>
<organism evidence="8 9">
    <name type="scientific">Zostera marina</name>
    <name type="common">Eelgrass</name>
    <dbReference type="NCBI Taxonomy" id="29655"/>
    <lineage>
        <taxon>Eukaryota</taxon>
        <taxon>Viridiplantae</taxon>
        <taxon>Streptophyta</taxon>
        <taxon>Embryophyta</taxon>
        <taxon>Tracheophyta</taxon>
        <taxon>Spermatophyta</taxon>
        <taxon>Magnoliopsida</taxon>
        <taxon>Liliopsida</taxon>
        <taxon>Zosteraceae</taxon>
        <taxon>Zostera</taxon>
    </lineage>
</organism>
<dbReference type="NCBIfam" id="TIGR00797">
    <property type="entry name" value="matE"/>
    <property type="match status" value="1"/>
</dbReference>
<evidence type="ECO:0000256" key="2">
    <source>
        <dbReference type="ARBA" id="ARBA00010199"/>
    </source>
</evidence>
<feature type="transmembrane region" description="Helical" evidence="6">
    <location>
        <begin position="436"/>
        <end position="455"/>
    </location>
</feature>
<feature type="transmembrane region" description="Helical" evidence="6">
    <location>
        <begin position="222"/>
        <end position="241"/>
    </location>
</feature>
<evidence type="ECO:0000313" key="9">
    <source>
        <dbReference type="Proteomes" id="UP000036987"/>
    </source>
</evidence>
<feature type="transmembrane region" description="Helical" evidence="6">
    <location>
        <begin position="192"/>
        <end position="215"/>
    </location>
</feature>
<evidence type="ECO:0000256" key="5">
    <source>
        <dbReference type="ARBA" id="ARBA00023136"/>
    </source>
</evidence>
<dbReference type="PANTHER" id="PTHR42893">
    <property type="entry name" value="PROTEIN DETOXIFICATION 44, CHLOROPLASTIC-RELATED"/>
    <property type="match status" value="1"/>
</dbReference>
<feature type="transmembrane region" description="Helical" evidence="6">
    <location>
        <begin position="247"/>
        <end position="267"/>
    </location>
</feature>
<reference evidence="9" key="1">
    <citation type="journal article" date="2016" name="Nature">
        <title>The genome of the seagrass Zostera marina reveals angiosperm adaptation to the sea.</title>
        <authorList>
            <person name="Olsen J.L."/>
            <person name="Rouze P."/>
            <person name="Verhelst B."/>
            <person name="Lin Y.-C."/>
            <person name="Bayer T."/>
            <person name="Collen J."/>
            <person name="Dattolo E."/>
            <person name="De Paoli E."/>
            <person name="Dittami S."/>
            <person name="Maumus F."/>
            <person name="Michel G."/>
            <person name="Kersting A."/>
            <person name="Lauritano C."/>
            <person name="Lohaus R."/>
            <person name="Toepel M."/>
            <person name="Tonon T."/>
            <person name="Vanneste K."/>
            <person name="Amirebrahimi M."/>
            <person name="Brakel J."/>
            <person name="Bostroem C."/>
            <person name="Chovatia M."/>
            <person name="Grimwood J."/>
            <person name="Jenkins J.W."/>
            <person name="Jueterbock A."/>
            <person name="Mraz A."/>
            <person name="Stam W.T."/>
            <person name="Tice H."/>
            <person name="Bornberg-Bauer E."/>
            <person name="Green P.J."/>
            <person name="Pearson G.A."/>
            <person name="Procaccini G."/>
            <person name="Duarte C.M."/>
            <person name="Schmutz J."/>
            <person name="Reusch T.B.H."/>
            <person name="Van de Peer Y."/>
        </authorList>
    </citation>
    <scope>NUCLEOTIDE SEQUENCE [LARGE SCALE GENOMIC DNA]</scope>
    <source>
        <strain evidence="9">cv. Finnish</strain>
    </source>
</reference>
<dbReference type="GO" id="GO:0016020">
    <property type="term" value="C:membrane"/>
    <property type="evidence" value="ECO:0007669"/>
    <property type="project" value="UniProtKB-SubCell"/>
</dbReference>
<dbReference type="STRING" id="29655.A0A0K9NW35"/>
<feature type="transmembrane region" description="Helical" evidence="6">
    <location>
        <begin position="406"/>
        <end position="424"/>
    </location>
</feature>
<comment type="caution">
    <text evidence="8">The sequence shown here is derived from an EMBL/GenBank/DDBJ whole genome shotgun (WGS) entry which is preliminary data.</text>
</comment>
<name>A0A0K9NW35_ZOSMR</name>
<keyword evidence="4 6" id="KW-1133">Transmembrane helix</keyword>
<dbReference type="OMA" id="NPSDQGC"/>
<dbReference type="GO" id="GO:0042910">
    <property type="term" value="F:xenobiotic transmembrane transporter activity"/>
    <property type="evidence" value="ECO:0007669"/>
    <property type="project" value="InterPro"/>
</dbReference>
<feature type="transmembrane region" description="Helical" evidence="6">
    <location>
        <begin position="461"/>
        <end position="481"/>
    </location>
</feature>
<gene>
    <name evidence="8" type="ORF">ZOSMA_55G00410</name>
</gene>
<keyword evidence="5 6" id="KW-0472">Membrane</keyword>